<accession>A0ABS6JRI1</accession>
<organism evidence="5 6">
    <name type="scientific">Evansella alkalicola</name>
    <dbReference type="NCBI Taxonomy" id="745819"/>
    <lineage>
        <taxon>Bacteria</taxon>
        <taxon>Bacillati</taxon>
        <taxon>Bacillota</taxon>
        <taxon>Bacilli</taxon>
        <taxon>Bacillales</taxon>
        <taxon>Bacillaceae</taxon>
        <taxon>Evansella</taxon>
    </lineage>
</organism>
<feature type="domain" description="EAL" evidence="3">
    <location>
        <begin position="462"/>
        <end position="717"/>
    </location>
</feature>
<sequence length="722" mass="82857">MFKSLVTVHGWVEEFRQHMKEKYGEIAEVTENMLEQLKVVLEAFDQSCILSITDTKGRIIEVNNTYCEISGYSREELLGKTHYIVNAKYHDENFFKDMWTTIQNGGIWSGEVKNKRKDGTDFWVKTMIFPIFDSAGNPEKFLSIRTDITAGKTAGEKLREVIEHDYSTLINNLHNFVIRTKWNKNGPEVTFIAGRLAKEIGLHADKVKGKLVTSVIGDTNQQPLIKKQFRNAFEGKTIKFDYKEGKRYYHATLSPVQNENNHVIEVIASISDITDLKNSELAVRNMAYHDPLTGLPNRRLLEEDLVYRILEAKVHRKKAGLILVNLDQFKNINDTLGHSAGDRFIMMAAERMQNITLDNYVNEYQLYHIGGDEFVWFIYDFEEIDLLNVVDLVINVFQEPFYYNSGEFHQRASIGISVYPNSAGYAEELLKHADMALMAAKQAGGQTYRFFSSDMKGAFLSRVQMEVDLREAIRSGNQFELYYQPVIRVSDNSLSSCEALIRWNHPERGFVSPVEFIKTAEDSGLIIPIGDWVIQKAFEDLRNWELIYKKKIDISINISPSQLQQSGFVRRIKEMADYYEISPTRIQLEITENGLMENTLDSINTLHKLKELGFYIAVDDFGTGYSSLSYLKQFPVHCLKIDKSFVRDLPGDRADRAIVSSTIKMGKDLGLFTVAEGVECEEAYKYLSSIGCPYVQGFHFSRPIPARKFVKLFQQKTIRTTT</sequence>
<dbReference type="CDD" id="cd00130">
    <property type="entry name" value="PAS"/>
    <property type="match status" value="1"/>
</dbReference>
<evidence type="ECO:0000259" key="4">
    <source>
        <dbReference type="PROSITE" id="PS50887"/>
    </source>
</evidence>
<dbReference type="InterPro" id="IPR000700">
    <property type="entry name" value="PAS-assoc_C"/>
</dbReference>
<evidence type="ECO:0000259" key="2">
    <source>
        <dbReference type="PROSITE" id="PS50113"/>
    </source>
</evidence>
<dbReference type="PROSITE" id="PS50113">
    <property type="entry name" value="PAC"/>
    <property type="match status" value="2"/>
</dbReference>
<dbReference type="CDD" id="cd01949">
    <property type="entry name" value="GGDEF"/>
    <property type="match status" value="1"/>
</dbReference>
<dbReference type="InterPro" id="IPR035965">
    <property type="entry name" value="PAS-like_dom_sf"/>
</dbReference>
<dbReference type="Pfam" id="PF00563">
    <property type="entry name" value="EAL"/>
    <property type="match status" value="1"/>
</dbReference>
<dbReference type="PROSITE" id="PS50887">
    <property type="entry name" value="GGDEF"/>
    <property type="match status" value="1"/>
</dbReference>
<dbReference type="InterPro" id="IPR000014">
    <property type="entry name" value="PAS"/>
</dbReference>
<dbReference type="SUPFAM" id="SSF55073">
    <property type="entry name" value="Nucleotide cyclase"/>
    <property type="match status" value="1"/>
</dbReference>
<dbReference type="InterPro" id="IPR035919">
    <property type="entry name" value="EAL_sf"/>
</dbReference>
<dbReference type="InterPro" id="IPR043128">
    <property type="entry name" value="Rev_trsase/Diguanyl_cyclase"/>
</dbReference>
<dbReference type="SUPFAM" id="SSF55785">
    <property type="entry name" value="PYP-like sensor domain (PAS domain)"/>
    <property type="match status" value="2"/>
</dbReference>
<feature type="domain" description="PAC" evidence="2">
    <location>
        <begin position="231"/>
        <end position="285"/>
    </location>
</feature>
<dbReference type="Pfam" id="PF00990">
    <property type="entry name" value="GGDEF"/>
    <property type="match status" value="1"/>
</dbReference>
<evidence type="ECO:0000259" key="1">
    <source>
        <dbReference type="PROSITE" id="PS50112"/>
    </source>
</evidence>
<dbReference type="InterPro" id="IPR029787">
    <property type="entry name" value="Nucleotide_cyclase"/>
</dbReference>
<dbReference type="InterPro" id="IPR001633">
    <property type="entry name" value="EAL_dom"/>
</dbReference>
<feature type="domain" description="PAS" evidence="1">
    <location>
        <begin position="33"/>
        <end position="93"/>
    </location>
</feature>
<dbReference type="CDD" id="cd01948">
    <property type="entry name" value="EAL"/>
    <property type="match status" value="1"/>
</dbReference>
<evidence type="ECO:0000313" key="5">
    <source>
        <dbReference type="EMBL" id="MBU9721168.1"/>
    </source>
</evidence>
<reference evidence="5 6" key="1">
    <citation type="submission" date="2021-06" db="EMBL/GenBank/DDBJ databases">
        <title>Bacillus sp. RD4P76, an endophyte from a halophyte.</title>
        <authorList>
            <person name="Sun J.-Q."/>
        </authorList>
    </citation>
    <scope>NUCLEOTIDE SEQUENCE [LARGE SCALE GENOMIC DNA]</scope>
    <source>
        <strain evidence="5 6">JCM 17098</strain>
    </source>
</reference>
<keyword evidence="6" id="KW-1185">Reference proteome</keyword>
<feature type="domain" description="PAC" evidence="2">
    <location>
        <begin position="108"/>
        <end position="160"/>
    </location>
</feature>
<dbReference type="InterPro" id="IPR000160">
    <property type="entry name" value="GGDEF_dom"/>
</dbReference>
<proteinExistence type="predicted"/>
<name>A0ABS6JRI1_9BACI</name>
<dbReference type="SMART" id="SM00086">
    <property type="entry name" value="PAC"/>
    <property type="match status" value="2"/>
</dbReference>
<comment type="caution">
    <text evidence="5">The sequence shown here is derived from an EMBL/GenBank/DDBJ whole genome shotgun (WGS) entry which is preliminary data.</text>
</comment>
<dbReference type="NCBIfam" id="TIGR00254">
    <property type="entry name" value="GGDEF"/>
    <property type="match status" value="1"/>
</dbReference>
<dbReference type="NCBIfam" id="TIGR00229">
    <property type="entry name" value="sensory_box"/>
    <property type="match status" value="1"/>
</dbReference>
<dbReference type="SUPFAM" id="SSF141868">
    <property type="entry name" value="EAL domain-like"/>
    <property type="match status" value="1"/>
</dbReference>
<dbReference type="InterPro" id="IPR052155">
    <property type="entry name" value="Biofilm_reg_signaling"/>
</dbReference>
<protein>
    <submittedName>
        <fullName evidence="5">EAL domain-containing protein</fullName>
    </submittedName>
</protein>
<dbReference type="RefSeq" id="WP_088076170.1">
    <property type="nucleotide sequence ID" value="NZ_JAHQCR010000030.1"/>
</dbReference>
<dbReference type="SMART" id="SM00267">
    <property type="entry name" value="GGDEF"/>
    <property type="match status" value="1"/>
</dbReference>
<evidence type="ECO:0000313" key="6">
    <source>
        <dbReference type="Proteomes" id="UP000790580"/>
    </source>
</evidence>
<dbReference type="Gene3D" id="3.30.70.270">
    <property type="match status" value="1"/>
</dbReference>
<gene>
    <name evidence="5" type="ORF">KS407_06870</name>
</gene>
<evidence type="ECO:0000259" key="3">
    <source>
        <dbReference type="PROSITE" id="PS50883"/>
    </source>
</evidence>
<dbReference type="Proteomes" id="UP000790580">
    <property type="component" value="Unassembled WGS sequence"/>
</dbReference>
<dbReference type="Gene3D" id="3.20.20.450">
    <property type="entry name" value="EAL domain"/>
    <property type="match status" value="1"/>
</dbReference>
<dbReference type="Gene3D" id="3.30.450.20">
    <property type="entry name" value="PAS domain"/>
    <property type="match status" value="2"/>
</dbReference>
<dbReference type="PROSITE" id="PS50112">
    <property type="entry name" value="PAS"/>
    <property type="match status" value="1"/>
</dbReference>
<dbReference type="InterPro" id="IPR001610">
    <property type="entry name" value="PAC"/>
</dbReference>
<dbReference type="PANTHER" id="PTHR44757">
    <property type="entry name" value="DIGUANYLATE CYCLASE DGCP"/>
    <property type="match status" value="1"/>
</dbReference>
<dbReference type="PANTHER" id="PTHR44757:SF2">
    <property type="entry name" value="BIOFILM ARCHITECTURE MAINTENANCE PROTEIN MBAA"/>
    <property type="match status" value="1"/>
</dbReference>
<feature type="domain" description="GGDEF" evidence="4">
    <location>
        <begin position="317"/>
        <end position="453"/>
    </location>
</feature>
<dbReference type="EMBL" id="JAHQCR010000030">
    <property type="protein sequence ID" value="MBU9721168.1"/>
    <property type="molecule type" value="Genomic_DNA"/>
</dbReference>
<dbReference type="SMART" id="SM00052">
    <property type="entry name" value="EAL"/>
    <property type="match status" value="1"/>
</dbReference>
<dbReference type="PROSITE" id="PS50883">
    <property type="entry name" value="EAL"/>
    <property type="match status" value="1"/>
</dbReference>
<dbReference type="SMART" id="SM00091">
    <property type="entry name" value="PAS"/>
    <property type="match status" value="2"/>
</dbReference>
<dbReference type="Pfam" id="PF13426">
    <property type="entry name" value="PAS_9"/>
    <property type="match status" value="2"/>
</dbReference>